<name>A0A101M294_PICGL</name>
<dbReference type="EMBL" id="LKAM01000002">
    <property type="protein sequence ID" value="KUM49744.1"/>
    <property type="molecule type" value="Genomic_DNA"/>
</dbReference>
<dbReference type="AlphaFoldDB" id="A0A101M294"/>
<proteinExistence type="predicted"/>
<keyword evidence="1" id="KW-0496">Mitochondrion</keyword>
<gene>
    <name evidence="1" type="ORF">ABT39_MTgene2971</name>
</gene>
<sequence length="38" mass="4582">MQTPVMFKPVNLFLYYHLYNNNTYCLGNSLLNQPWGTW</sequence>
<reference evidence="1" key="1">
    <citation type="journal article" date="2015" name="Genome Biol. Evol.">
        <title>Organellar Genomes of White Spruce (Picea glauca): Assembly and Annotation.</title>
        <authorList>
            <person name="Jackman S.D."/>
            <person name="Warren R.L."/>
            <person name="Gibb E.A."/>
            <person name="Vandervalk B.P."/>
            <person name="Mohamadi H."/>
            <person name="Chu J."/>
            <person name="Raymond A."/>
            <person name="Pleasance S."/>
            <person name="Coope R."/>
            <person name="Wildung M.R."/>
            <person name="Ritland C.E."/>
            <person name="Bousquet J."/>
            <person name="Jones S.J."/>
            <person name="Bohlmann J."/>
            <person name="Birol I."/>
        </authorList>
    </citation>
    <scope>NUCLEOTIDE SEQUENCE [LARGE SCALE GENOMIC DNA]</scope>
    <source>
        <tissue evidence="1">Flushing bud</tissue>
    </source>
</reference>
<evidence type="ECO:0000313" key="1">
    <source>
        <dbReference type="EMBL" id="KUM49744.1"/>
    </source>
</evidence>
<comment type="caution">
    <text evidence="1">The sequence shown here is derived from an EMBL/GenBank/DDBJ whole genome shotgun (WGS) entry which is preliminary data.</text>
</comment>
<geneLocation type="mitochondrion" evidence="1"/>
<organism evidence="1">
    <name type="scientific">Picea glauca</name>
    <name type="common">White spruce</name>
    <name type="synonym">Pinus glauca</name>
    <dbReference type="NCBI Taxonomy" id="3330"/>
    <lineage>
        <taxon>Eukaryota</taxon>
        <taxon>Viridiplantae</taxon>
        <taxon>Streptophyta</taxon>
        <taxon>Embryophyta</taxon>
        <taxon>Tracheophyta</taxon>
        <taxon>Spermatophyta</taxon>
        <taxon>Pinopsida</taxon>
        <taxon>Pinidae</taxon>
        <taxon>Conifers I</taxon>
        <taxon>Pinales</taxon>
        <taxon>Pinaceae</taxon>
        <taxon>Picea</taxon>
    </lineage>
</organism>
<accession>A0A101M294</accession>
<protein>
    <submittedName>
        <fullName evidence="1">Uncharacterized protein</fullName>
    </submittedName>
</protein>